<evidence type="ECO:0000256" key="5">
    <source>
        <dbReference type="ARBA" id="ARBA00023163"/>
    </source>
</evidence>
<evidence type="ECO:0000256" key="2">
    <source>
        <dbReference type="ARBA" id="ARBA00023012"/>
    </source>
</evidence>
<dbReference type="EMBL" id="JACHJE010000004">
    <property type="protein sequence ID" value="MBB5125191.1"/>
    <property type="molecule type" value="Genomic_DNA"/>
</dbReference>
<dbReference type="Pfam" id="PF00486">
    <property type="entry name" value="Trans_reg_C"/>
    <property type="match status" value="1"/>
</dbReference>
<keyword evidence="2" id="KW-0902">Two-component regulatory system</keyword>
<name>A0A7W8F995_9ACTN</name>
<evidence type="ECO:0000256" key="1">
    <source>
        <dbReference type="ARBA" id="ARBA00005820"/>
    </source>
</evidence>
<reference evidence="8 9" key="1">
    <citation type="submission" date="2020-08" db="EMBL/GenBank/DDBJ databases">
        <title>Genomic Encyclopedia of Type Strains, Phase III (KMG-III): the genomes of soil and plant-associated and newly described type strains.</title>
        <authorList>
            <person name="Whitman W."/>
        </authorList>
    </citation>
    <scope>NUCLEOTIDE SEQUENCE [LARGE SCALE GENOMIC DNA]</scope>
    <source>
        <strain evidence="8 9">CECT 3226</strain>
    </source>
</reference>
<dbReference type="SUPFAM" id="SSF46894">
    <property type="entry name" value="C-terminal effector domain of the bipartite response regulators"/>
    <property type="match status" value="1"/>
</dbReference>
<evidence type="ECO:0000256" key="4">
    <source>
        <dbReference type="ARBA" id="ARBA00023125"/>
    </source>
</evidence>
<dbReference type="Gene3D" id="1.10.10.10">
    <property type="entry name" value="Winged helix-like DNA-binding domain superfamily/Winged helix DNA-binding domain"/>
    <property type="match status" value="1"/>
</dbReference>
<dbReference type="InterPro" id="IPR016032">
    <property type="entry name" value="Sig_transdc_resp-reg_C-effctor"/>
</dbReference>
<organism evidence="8 9">
    <name type="scientific">Streptomyces griseoloalbus</name>
    <dbReference type="NCBI Taxonomy" id="67303"/>
    <lineage>
        <taxon>Bacteria</taxon>
        <taxon>Bacillati</taxon>
        <taxon>Actinomycetota</taxon>
        <taxon>Actinomycetes</taxon>
        <taxon>Kitasatosporales</taxon>
        <taxon>Streptomycetaceae</taxon>
        <taxon>Streptomyces</taxon>
    </lineage>
</organism>
<evidence type="ECO:0000256" key="6">
    <source>
        <dbReference type="PROSITE-ProRule" id="PRU01091"/>
    </source>
</evidence>
<dbReference type="Gene3D" id="1.25.40.10">
    <property type="entry name" value="Tetratricopeptide repeat domain"/>
    <property type="match status" value="1"/>
</dbReference>
<keyword evidence="3" id="KW-0805">Transcription regulation</keyword>
<keyword evidence="4 6" id="KW-0238">DNA-binding</keyword>
<dbReference type="InterPro" id="IPR001867">
    <property type="entry name" value="OmpR/PhoB-type_DNA-bd"/>
</dbReference>
<dbReference type="CDD" id="cd15831">
    <property type="entry name" value="BTAD"/>
    <property type="match status" value="1"/>
</dbReference>
<dbReference type="InterPro" id="IPR051677">
    <property type="entry name" value="AfsR-DnrI-RedD_regulator"/>
</dbReference>
<dbReference type="PROSITE" id="PS51755">
    <property type="entry name" value="OMPR_PHOB"/>
    <property type="match status" value="1"/>
</dbReference>
<dbReference type="SUPFAM" id="SSF48452">
    <property type="entry name" value="TPR-like"/>
    <property type="match status" value="1"/>
</dbReference>
<gene>
    <name evidence="8" type="ORF">FHS32_001923</name>
</gene>
<sequence length="260" mass="28554">MPVIFNILGPLSVAVDGELVPIGGRRARIVLAVLALEANWVVPVDDLVDAVWGSSPPASARTQIRICISSMRRSFAAAGAPDLIETHPQGYRLILAEDQLDATIFDARVRRARSLIAGGHLKEATDTLRRALSLWTGPALVGLTSPPVQSGARRLEEARLRAVEERVRLDLELGRHQDIIGELMQLAADHPYREHLHAQLMLGLYRSHRTAEALEVYRRIRSTLVEELGIEPGPELADLEKSILLGMERDQVVGNGAWAS</sequence>
<dbReference type="PANTHER" id="PTHR35807:SF1">
    <property type="entry name" value="TRANSCRIPTIONAL REGULATOR REDD"/>
    <property type="match status" value="1"/>
</dbReference>
<feature type="DNA-binding region" description="OmpR/PhoB-type" evidence="6">
    <location>
        <begin position="1"/>
        <end position="95"/>
    </location>
</feature>
<dbReference type="SMART" id="SM00862">
    <property type="entry name" value="Trans_reg_C"/>
    <property type="match status" value="1"/>
</dbReference>
<keyword evidence="9" id="KW-1185">Reference proteome</keyword>
<keyword evidence="5" id="KW-0804">Transcription</keyword>
<dbReference type="Pfam" id="PF03704">
    <property type="entry name" value="BTAD"/>
    <property type="match status" value="1"/>
</dbReference>
<feature type="domain" description="OmpR/PhoB-type" evidence="7">
    <location>
        <begin position="1"/>
        <end position="95"/>
    </location>
</feature>
<accession>A0A7W8F995</accession>
<dbReference type="InterPro" id="IPR005158">
    <property type="entry name" value="BTAD"/>
</dbReference>
<dbReference type="InterPro" id="IPR036388">
    <property type="entry name" value="WH-like_DNA-bd_sf"/>
</dbReference>
<dbReference type="Proteomes" id="UP000568022">
    <property type="component" value="Unassembled WGS sequence"/>
</dbReference>
<evidence type="ECO:0000313" key="9">
    <source>
        <dbReference type="Proteomes" id="UP000568022"/>
    </source>
</evidence>
<dbReference type="GO" id="GO:0006355">
    <property type="term" value="P:regulation of DNA-templated transcription"/>
    <property type="evidence" value="ECO:0007669"/>
    <property type="project" value="InterPro"/>
</dbReference>
<comment type="caution">
    <text evidence="8">The sequence shown here is derived from an EMBL/GenBank/DDBJ whole genome shotgun (WGS) entry which is preliminary data.</text>
</comment>
<dbReference type="GO" id="GO:0003677">
    <property type="term" value="F:DNA binding"/>
    <property type="evidence" value="ECO:0007669"/>
    <property type="project" value="UniProtKB-UniRule"/>
</dbReference>
<dbReference type="PANTHER" id="PTHR35807">
    <property type="entry name" value="TRANSCRIPTIONAL REGULATOR REDD-RELATED"/>
    <property type="match status" value="1"/>
</dbReference>
<comment type="similarity">
    <text evidence="1">Belongs to the AfsR/DnrI/RedD regulatory family.</text>
</comment>
<proteinExistence type="inferred from homology"/>
<evidence type="ECO:0000256" key="3">
    <source>
        <dbReference type="ARBA" id="ARBA00023015"/>
    </source>
</evidence>
<evidence type="ECO:0000313" key="8">
    <source>
        <dbReference type="EMBL" id="MBB5125191.1"/>
    </source>
</evidence>
<dbReference type="SMART" id="SM01043">
    <property type="entry name" value="BTAD"/>
    <property type="match status" value="1"/>
</dbReference>
<protein>
    <submittedName>
        <fullName evidence="8">DNA-binding SARP family transcriptional activator</fullName>
    </submittedName>
</protein>
<dbReference type="AlphaFoldDB" id="A0A7W8F995"/>
<dbReference type="InterPro" id="IPR011990">
    <property type="entry name" value="TPR-like_helical_dom_sf"/>
</dbReference>
<dbReference type="GO" id="GO:0000160">
    <property type="term" value="P:phosphorelay signal transduction system"/>
    <property type="evidence" value="ECO:0007669"/>
    <property type="project" value="UniProtKB-KW"/>
</dbReference>
<evidence type="ECO:0000259" key="7">
    <source>
        <dbReference type="PROSITE" id="PS51755"/>
    </source>
</evidence>